<organism evidence="3 4">
    <name type="scientific">Fomitopsis schrenkii</name>
    <name type="common">Brown rot fungus</name>
    <dbReference type="NCBI Taxonomy" id="2126942"/>
    <lineage>
        <taxon>Eukaryota</taxon>
        <taxon>Fungi</taxon>
        <taxon>Dikarya</taxon>
        <taxon>Basidiomycota</taxon>
        <taxon>Agaricomycotina</taxon>
        <taxon>Agaricomycetes</taxon>
        <taxon>Polyporales</taxon>
        <taxon>Fomitopsis</taxon>
    </lineage>
</organism>
<gene>
    <name evidence="3" type="ORF">FOMPIDRAFT_1025706</name>
</gene>
<dbReference type="InterPro" id="IPR036412">
    <property type="entry name" value="HAD-like_sf"/>
</dbReference>
<dbReference type="SFLD" id="SFLDG01129">
    <property type="entry name" value="C1.5:_HAD__Beta-PGM__Phosphata"/>
    <property type="match status" value="1"/>
</dbReference>
<dbReference type="EMBL" id="KE504203">
    <property type="protein sequence ID" value="EPS95667.1"/>
    <property type="molecule type" value="Genomic_DNA"/>
</dbReference>
<reference evidence="3 4" key="1">
    <citation type="journal article" date="2012" name="Science">
        <title>The Paleozoic origin of enzymatic lignin decomposition reconstructed from 31 fungal genomes.</title>
        <authorList>
            <person name="Floudas D."/>
            <person name="Binder M."/>
            <person name="Riley R."/>
            <person name="Barry K."/>
            <person name="Blanchette R.A."/>
            <person name="Henrissat B."/>
            <person name="Martinez A.T."/>
            <person name="Otillar R."/>
            <person name="Spatafora J.W."/>
            <person name="Yadav J.S."/>
            <person name="Aerts A."/>
            <person name="Benoit I."/>
            <person name="Boyd A."/>
            <person name="Carlson A."/>
            <person name="Copeland A."/>
            <person name="Coutinho P.M."/>
            <person name="de Vries R.P."/>
            <person name="Ferreira P."/>
            <person name="Findley K."/>
            <person name="Foster B."/>
            <person name="Gaskell J."/>
            <person name="Glotzer D."/>
            <person name="Gorecki P."/>
            <person name="Heitman J."/>
            <person name="Hesse C."/>
            <person name="Hori C."/>
            <person name="Igarashi K."/>
            <person name="Jurgens J.A."/>
            <person name="Kallen N."/>
            <person name="Kersten P."/>
            <person name="Kohler A."/>
            <person name="Kuees U."/>
            <person name="Kumar T.K.A."/>
            <person name="Kuo A."/>
            <person name="LaButti K."/>
            <person name="Larrondo L.F."/>
            <person name="Lindquist E."/>
            <person name="Ling A."/>
            <person name="Lombard V."/>
            <person name="Lucas S."/>
            <person name="Lundell T."/>
            <person name="Martin R."/>
            <person name="McLaughlin D.J."/>
            <person name="Morgenstern I."/>
            <person name="Morin E."/>
            <person name="Murat C."/>
            <person name="Nagy L.G."/>
            <person name="Nolan M."/>
            <person name="Ohm R.A."/>
            <person name="Patyshakuliyeva A."/>
            <person name="Rokas A."/>
            <person name="Ruiz-Duenas F.J."/>
            <person name="Sabat G."/>
            <person name="Salamov A."/>
            <person name="Samejima M."/>
            <person name="Schmutz J."/>
            <person name="Slot J.C."/>
            <person name="St John F."/>
            <person name="Stenlid J."/>
            <person name="Sun H."/>
            <person name="Sun S."/>
            <person name="Syed K."/>
            <person name="Tsang A."/>
            <person name="Wiebenga A."/>
            <person name="Young D."/>
            <person name="Pisabarro A."/>
            <person name="Eastwood D.C."/>
            <person name="Martin F."/>
            <person name="Cullen D."/>
            <person name="Grigoriev I.V."/>
            <person name="Hibbett D.S."/>
        </authorList>
    </citation>
    <scope>NUCLEOTIDE SEQUENCE</scope>
    <source>
        <strain evidence="4">FP-58527</strain>
    </source>
</reference>
<evidence type="ECO:0000256" key="1">
    <source>
        <dbReference type="ARBA" id="ARBA00022801"/>
    </source>
</evidence>
<protein>
    <recommendedName>
        <fullName evidence="5">HAD-like protein</fullName>
    </recommendedName>
</protein>
<dbReference type="HOGENOM" id="CLU_045011_3_2_1"/>
<evidence type="ECO:0008006" key="5">
    <source>
        <dbReference type="Google" id="ProtNLM"/>
    </source>
</evidence>
<proteinExistence type="predicted"/>
<dbReference type="InterPro" id="IPR051540">
    <property type="entry name" value="S-2-haloacid_dehalogenase"/>
</dbReference>
<dbReference type="InterPro" id="IPR023214">
    <property type="entry name" value="HAD_sf"/>
</dbReference>
<dbReference type="AlphaFoldDB" id="S8DSM0"/>
<evidence type="ECO:0000313" key="3">
    <source>
        <dbReference type="EMBL" id="EPS95667.1"/>
    </source>
</evidence>
<keyword evidence="1" id="KW-0378">Hydrolase</keyword>
<evidence type="ECO:0000256" key="2">
    <source>
        <dbReference type="SAM" id="MobiDB-lite"/>
    </source>
</evidence>
<dbReference type="eggNOG" id="ENOG502S0RM">
    <property type="taxonomic scope" value="Eukaryota"/>
</dbReference>
<name>S8DSM0_FOMSC</name>
<dbReference type="PANTHER" id="PTHR43316">
    <property type="entry name" value="HYDROLASE, HALOACID DELAHOGENASE-RELATED"/>
    <property type="match status" value="1"/>
</dbReference>
<dbReference type="SUPFAM" id="SSF56784">
    <property type="entry name" value="HAD-like"/>
    <property type="match status" value="1"/>
</dbReference>
<feature type="region of interest" description="Disordered" evidence="2">
    <location>
        <begin position="81"/>
        <end position="104"/>
    </location>
</feature>
<feature type="compositionally biased region" description="Low complexity" evidence="2">
    <location>
        <begin position="85"/>
        <end position="100"/>
    </location>
</feature>
<dbReference type="SFLD" id="SFLDS00003">
    <property type="entry name" value="Haloacid_Dehalogenase"/>
    <property type="match status" value="1"/>
</dbReference>
<dbReference type="Gene3D" id="1.10.150.750">
    <property type="match status" value="1"/>
</dbReference>
<keyword evidence="4" id="KW-1185">Reference proteome</keyword>
<dbReference type="GO" id="GO:0016791">
    <property type="term" value="F:phosphatase activity"/>
    <property type="evidence" value="ECO:0007669"/>
    <property type="project" value="UniProtKB-ARBA"/>
</dbReference>
<dbReference type="InterPro" id="IPR006439">
    <property type="entry name" value="HAD-SF_hydro_IA"/>
</dbReference>
<dbReference type="Proteomes" id="UP000015241">
    <property type="component" value="Unassembled WGS sequence"/>
</dbReference>
<sequence>MSAPKLTQYKLIMFDVYGTLVDWETGILHALDPILAGTSLASRDAALSAFLDVERDLQARYPSMRYSELLARVHAELEARAHNRPSPAAPSETPTAGAGTSTDVSDPHVAFGQSIGAWPVFPDTLAALTTLSKHFALTVLSNVDRASFAHTQRALEGAPEAPRFRFAAVYTAEDAGAYKPDPRAREYALRRAEAELGVKREEVLVVAVSVTHDIKPSREIGLGTAWIARKGSVIGWDEEEGRKATWVFKTLGDMAEAVEREAGGA</sequence>
<dbReference type="PANTHER" id="PTHR43316:SF9">
    <property type="entry name" value="ACID DEHALOGENASE, PUTATIVE (AFU_ORTHOLOGUE AFUA_6G14460)-RELATED"/>
    <property type="match status" value="1"/>
</dbReference>
<dbReference type="OrthoDB" id="20198at2759"/>
<evidence type="ECO:0000313" key="4">
    <source>
        <dbReference type="Proteomes" id="UP000015241"/>
    </source>
</evidence>
<dbReference type="InParanoid" id="S8DSM0"/>
<dbReference type="Gene3D" id="3.40.50.1000">
    <property type="entry name" value="HAD superfamily/HAD-like"/>
    <property type="match status" value="1"/>
</dbReference>
<accession>S8DSM0</accession>
<dbReference type="PRINTS" id="PR00413">
    <property type="entry name" value="HADHALOGNASE"/>
</dbReference>
<dbReference type="Pfam" id="PF00702">
    <property type="entry name" value="Hydrolase"/>
    <property type="match status" value="1"/>
</dbReference>